<dbReference type="AlphaFoldDB" id="L7JZL5"/>
<proteinExistence type="inferred from homology"/>
<keyword evidence="1" id="KW-0195">Cyclin</keyword>
<dbReference type="SUPFAM" id="SSF47954">
    <property type="entry name" value="Cyclin-like"/>
    <property type="match status" value="1"/>
</dbReference>
<dbReference type="Gene3D" id="1.10.472.10">
    <property type="entry name" value="Cyclin-like"/>
    <property type="match status" value="1"/>
</dbReference>
<dbReference type="InterPro" id="IPR013763">
    <property type="entry name" value="Cyclin-like_dom"/>
</dbReference>
<evidence type="ECO:0000313" key="3">
    <source>
        <dbReference type="EMBL" id="ELQ76908.1"/>
    </source>
</evidence>
<dbReference type="OMA" id="ACEYACV"/>
<name>L7JZL5_TRAHO</name>
<protein>
    <submittedName>
        <fullName evidence="3">Putative Cyclin, Cyclin-related protein</fullName>
    </submittedName>
</protein>
<dbReference type="InterPro" id="IPR039361">
    <property type="entry name" value="Cyclin"/>
</dbReference>
<dbReference type="InParanoid" id="L7JZL5"/>
<reference evidence="3 4" key="1">
    <citation type="journal article" date="2012" name="PLoS Pathog.">
        <title>The genome of the obligate intracellular parasite Trachipleistophora hominis: new insights into microsporidian genome dynamics and reductive evolution.</title>
        <authorList>
            <person name="Heinz E."/>
            <person name="Williams T.A."/>
            <person name="Nakjang S."/>
            <person name="Noel C.J."/>
            <person name="Swan D.C."/>
            <person name="Goldberg A.V."/>
            <person name="Harris S.R."/>
            <person name="Weinmaier T."/>
            <person name="Markert S."/>
            <person name="Becher D."/>
            <person name="Bernhardt J."/>
            <person name="Dagan T."/>
            <person name="Hacker C."/>
            <person name="Lucocq J.M."/>
            <person name="Schweder T."/>
            <person name="Rattei T."/>
            <person name="Hall N."/>
            <person name="Hirt R.P."/>
            <person name="Embley T.M."/>
        </authorList>
    </citation>
    <scope>NUCLEOTIDE SEQUENCE [LARGE SCALE GENOMIC DNA]</scope>
</reference>
<dbReference type="Pfam" id="PF00134">
    <property type="entry name" value="Cyclin_N"/>
    <property type="match status" value="1"/>
</dbReference>
<dbReference type="InterPro" id="IPR036915">
    <property type="entry name" value="Cyclin-like_sf"/>
</dbReference>
<dbReference type="PANTHER" id="PTHR10177">
    <property type="entry name" value="CYCLINS"/>
    <property type="match status" value="1"/>
</dbReference>
<dbReference type="SMART" id="SM00385">
    <property type="entry name" value="CYCLIN"/>
    <property type="match status" value="1"/>
</dbReference>
<accession>L7JZL5</accession>
<dbReference type="InterPro" id="IPR006671">
    <property type="entry name" value="Cyclin_N"/>
</dbReference>
<dbReference type="Proteomes" id="UP000011185">
    <property type="component" value="Unassembled WGS sequence"/>
</dbReference>
<keyword evidence="4" id="KW-1185">Reference proteome</keyword>
<dbReference type="STRING" id="72359.L7JZL5"/>
<dbReference type="EMBL" id="JH993806">
    <property type="protein sequence ID" value="ELQ76908.1"/>
    <property type="molecule type" value="Genomic_DNA"/>
</dbReference>
<comment type="similarity">
    <text evidence="1">Belongs to the cyclin family.</text>
</comment>
<sequence>VPSHNFPFPSFFGFLPLSTPKISKKYKSVQSLAKPMLIDITNLPRIPTKTFKLTIHRSTNRAKLLRWLFEVTVDFKLMLDTHILAIRIFDFYVENMRGVCTDEMQKTGICALFLASKLFEVNVRRACEYACVTGGACTEEEMVSMERMILERLNFEMPLVEIEDEKMKIAVVSVLESTKATEWERVIEEAKKTMSGIEEGNAGKAVVFYMGMMKSNTV</sequence>
<dbReference type="VEuPathDB" id="MicrosporidiaDB:THOM_0104"/>
<feature type="non-terminal residue" evidence="3">
    <location>
        <position position="1"/>
    </location>
</feature>
<dbReference type="HOGENOM" id="CLU_1269613_0_0_1"/>
<feature type="domain" description="Cyclin-like" evidence="2">
    <location>
        <begin position="66"/>
        <end position="151"/>
    </location>
</feature>
<gene>
    <name evidence="3" type="ORF">THOM_0104</name>
</gene>
<organism evidence="3 4">
    <name type="scientific">Trachipleistophora hominis</name>
    <name type="common">Microsporidian parasite</name>
    <dbReference type="NCBI Taxonomy" id="72359"/>
    <lineage>
        <taxon>Eukaryota</taxon>
        <taxon>Fungi</taxon>
        <taxon>Fungi incertae sedis</taxon>
        <taxon>Microsporidia</taxon>
        <taxon>Pleistophoridae</taxon>
        <taxon>Trachipleistophora</taxon>
    </lineage>
</organism>
<evidence type="ECO:0000256" key="1">
    <source>
        <dbReference type="RuleBase" id="RU000383"/>
    </source>
</evidence>
<evidence type="ECO:0000259" key="2">
    <source>
        <dbReference type="SMART" id="SM00385"/>
    </source>
</evidence>
<dbReference type="OrthoDB" id="5590282at2759"/>
<evidence type="ECO:0000313" key="4">
    <source>
        <dbReference type="Proteomes" id="UP000011185"/>
    </source>
</evidence>